<feature type="domain" description="Glycosyl transferase family 1" evidence="1">
    <location>
        <begin position="190"/>
        <end position="350"/>
    </location>
</feature>
<accession>A0A1F7V7S4</accession>
<name>A0A1F7V7S4_9BACT</name>
<evidence type="ECO:0000313" key="4">
    <source>
        <dbReference type="Proteomes" id="UP000176593"/>
    </source>
</evidence>
<dbReference type="PANTHER" id="PTHR45947">
    <property type="entry name" value="SULFOQUINOVOSYL TRANSFERASE SQD2"/>
    <property type="match status" value="1"/>
</dbReference>
<dbReference type="Pfam" id="PF00534">
    <property type="entry name" value="Glycos_transf_1"/>
    <property type="match status" value="1"/>
</dbReference>
<sequence length="384" mass="43222">MKIAMIGQKGIPAKAGGIERHVEELSAELARRGHDVLVYCRSWYVWPIQNHREVTCVKAPTIATKHLDAIIHTFTSILSAVHKKVDVIHIHGVGPALLAWLPKLLRPKTKVIVTFHCIDRHHQKWNWFARFMLSIGERIACFAPDATIAVSKTLEAYCRMNYSVNTKYIPNGTQVPMNESDKSHLEAFKLEPQKYLMFCARLVKHKGAHVLVEAWKKAKKLRPDLTRDMKIAIVGGSAFTDAYVKSLTILSKDEPSIVLTGTQIGDTLHTLFSNSYAIVHPSESEGLPIAVLEAMSYGKCVLSSDIPENMELTKDHGLTFHVGDVHDLTEKILMMLEAPEHVAHVGNEARIHVAKHYDWKDIAETTEYLYELVSLDPAFEQIKV</sequence>
<dbReference type="InterPro" id="IPR028098">
    <property type="entry name" value="Glyco_trans_4-like_N"/>
</dbReference>
<dbReference type="PANTHER" id="PTHR45947:SF3">
    <property type="entry name" value="SULFOQUINOVOSYL TRANSFERASE SQD2"/>
    <property type="match status" value="1"/>
</dbReference>
<evidence type="ECO:0000259" key="1">
    <source>
        <dbReference type="Pfam" id="PF00534"/>
    </source>
</evidence>
<comment type="caution">
    <text evidence="3">The sequence shown here is derived from an EMBL/GenBank/DDBJ whole genome shotgun (WGS) entry which is preliminary data.</text>
</comment>
<feature type="domain" description="Glycosyltransferase subfamily 4-like N-terminal" evidence="2">
    <location>
        <begin position="16"/>
        <end position="172"/>
    </location>
</feature>
<organism evidence="3 4">
    <name type="scientific">Candidatus Uhrbacteria bacterium RIFCSPLOWO2_02_FULL_48_18</name>
    <dbReference type="NCBI Taxonomy" id="1802408"/>
    <lineage>
        <taxon>Bacteria</taxon>
        <taxon>Candidatus Uhriibacteriota</taxon>
    </lineage>
</organism>
<dbReference type="Pfam" id="PF13439">
    <property type="entry name" value="Glyco_transf_4"/>
    <property type="match status" value="1"/>
</dbReference>
<dbReference type="EMBL" id="MGEQ01000008">
    <property type="protein sequence ID" value="OGL86540.1"/>
    <property type="molecule type" value="Genomic_DNA"/>
</dbReference>
<dbReference type="Proteomes" id="UP000176593">
    <property type="component" value="Unassembled WGS sequence"/>
</dbReference>
<gene>
    <name evidence="3" type="ORF">A3I41_04600</name>
</gene>
<dbReference type="SUPFAM" id="SSF53756">
    <property type="entry name" value="UDP-Glycosyltransferase/glycogen phosphorylase"/>
    <property type="match status" value="1"/>
</dbReference>
<proteinExistence type="predicted"/>
<reference evidence="3 4" key="1">
    <citation type="journal article" date="2016" name="Nat. Commun.">
        <title>Thousands of microbial genomes shed light on interconnected biogeochemical processes in an aquifer system.</title>
        <authorList>
            <person name="Anantharaman K."/>
            <person name="Brown C.T."/>
            <person name="Hug L.A."/>
            <person name="Sharon I."/>
            <person name="Castelle C.J."/>
            <person name="Probst A.J."/>
            <person name="Thomas B.C."/>
            <person name="Singh A."/>
            <person name="Wilkins M.J."/>
            <person name="Karaoz U."/>
            <person name="Brodie E.L."/>
            <person name="Williams K.H."/>
            <person name="Hubbard S.S."/>
            <person name="Banfield J.F."/>
        </authorList>
    </citation>
    <scope>NUCLEOTIDE SEQUENCE [LARGE SCALE GENOMIC DNA]</scope>
</reference>
<dbReference type="AlphaFoldDB" id="A0A1F7V7S4"/>
<protein>
    <recommendedName>
        <fullName evidence="5">Glycosyl transferase family 1</fullName>
    </recommendedName>
</protein>
<dbReference type="InterPro" id="IPR050194">
    <property type="entry name" value="Glycosyltransferase_grp1"/>
</dbReference>
<evidence type="ECO:0008006" key="5">
    <source>
        <dbReference type="Google" id="ProtNLM"/>
    </source>
</evidence>
<dbReference type="GO" id="GO:0016757">
    <property type="term" value="F:glycosyltransferase activity"/>
    <property type="evidence" value="ECO:0007669"/>
    <property type="project" value="InterPro"/>
</dbReference>
<evidence type="ECO:0000313" key="3">
    <source>
        <dbReference type="EMBL" id="OGL86540.1"/>
    </source>
</evidence>
<dbReference type="InterPro" id="IPR001296">
    <property type="entry name" value="Glyco_trans_1"/>
</dbReference>
<evidence type="ECO:0000259" key="2">
    <source>
        <dbReference type="Pfam" id="PF13439"/>
    </source>
</evidence>
<dbReference type="CDD" id="cd03801">
    <property type="entry name" value="GT4_PimA-like"/>
    <property type="match status" value="1"/>
</dbReference>
<dbReference type="Gene3D" id="3.40.50.2000">
    <property type="entry name" value="Glycogen Phosphorylase B"/>
    <property type="match status" value="2"/>
</dbReference>